<organism evidence="6 7">
    <name type="scientific">Pristionchus mayeri</name>
    <dbReference type="NCBI Taxonomy" id="1317129"/>
    <lineage>
        <taxon>Eukaryota</taxon>
        <taxon>Metazoa</taxon>
        <taxon>Ecdysozoa</taxon>
        <taxon>Nematoda</taxon>
        <taxon>Chromadorea</taxon>
        <taxon>Rhabditida</taxon>
        <taxon>Rhabditina</taxon>
        <taxon>Diplogasteromorpha</taxon>
        <taxon>Diplogasteroidea</taxon>
        <taxon>Neodiplogasteridae</taxon>
        <taxon>Pristionchus</taxon>
    </lineage>
</organism>
<dbReference type="Gene3D" id="3.40.50.300">
    <property type="entry name" value="P-loop containing nucleotide triphosphate hydrolases"/>
    <property type="match status" value="1"/>
</dbReference>
<keyword evidence="1" id="KW-0547">Nucleotide-binding</keyword>
<comment type="caution">
    <text evidence="6">The sequence shown here is derived from an EMBL/GenBank/DDBJ whole genome shotgun (WGS) entry which is preliminary data.</text>
</comment>
<evidence type="ECO:0000256" key="2">
    <source>
        <dbReference type="ARBA" id="ARBA00022801"/>
    </source>
</evidence>
<dbReference type="EMBL" id="BTRK01000012">
    <property type="protein sequence ID" value="GMR63193.1"/>
    <property type="molecule type" value="Genomic_DNA"/>
</dbReference>
<evidence type="ECO:0000256" key="4">
    <source>
        <dbReference type="ARBA" id="ARBA00022840"/>
    </source>
</evidence>
<keyword evidence="3" id="KW-0347">Helicase</keyword>
<proteinExistence type="predicted"/>
<dbReference type="GO" id="GO:0016787">
    <property type="term" value="F:hydrolase activity"/>
    <property type="evidence" value="ECO:0007669"/>
    <property type="project" value="UniProtKB-KW"/>
</dbReference>
<evidence type="ECO:0000313" key="6">
    <source>
        <dbReference type="EMBL" id="GMR63193.1"/>
    </source>
</evidence>
<keyword evidence="4" id="KW-0067">ATP-binding</keyword>
<keyword evidence="7" id="KW-1185">Reference proteome</keyword>
<dbReference type="GO" id="GO:0043139">
    <property type="term" value="F:5'-3' DNA helicase activity"/>
    <property type="evidence" value="ECO:0007669"/>
    <property type="project" value="TreeGrafter"/>
</dbReference>
<dbReference type="Proteomes" id="UP001328107">
    <property type="component" value="Unassembled WGS sequence"/>
</dbReference>
<dbReference type="PANTHER" id="PTHR43788">
    <property type="entry name" value="DNA2/NAM7 HELICASE FAMILY MEMBER"/>
    <property type="match status" value="1"/>
</dbReference>
<dbReference type="InterPro" id="IPR027417">
    <property type="entry name" value="P-loop_NTPase"/>
</dbReference>
<sequence>GKESPIVILMTTRTGANSFFCNLERCNVAVSRQQKALIILGKRLLLQSFRCNVSVSRQQKALIVLGYAPLLTMNQPWSTVVNGDDFTKIRADDIK</sequence>
<feature type="non-terminal residue" evidence="6">
    <location>
        <position position="1"/>
    </location>
</feature>
<reference evidence="7" key="1">
    <citation type="submission" date="2022-10" db="EMBL/GenBank/DDBJ databases">
        <title>Genome assembly of Pristionchus species.</title>
        <authorList>
            <person name="Yoshida K."/>
            <person name="Sommer R.J."/>
        </authorList>
    </citation>
    <scope>NUCLEOTIDE SEQUENCE [LARGE SCALE GENOMIC DNA]</scope>
    <source>
        <strain evidence="7">RS5460</strain>
    </source>
</reference>
<dbReference type="PANTHER" id="PTHR43788:SF16">
    <property type="entry name" value="HELICASE WITH ZINC FINGER 2"/>
    <property type="match status" value="1"/>
</dbReference>
<dbReference type="InterPro" id="IPR050534">
    <property type="entry name" value="Coronavir_polyprotein_1ab"/>
</dbReference>
<dbReference type="GO" id="GO:0005524">
    <property type="term" value="F:ATP binding"/>
    <property type="evidence" value="ECO:0007669"/>
    <property type="project" value="UniProtKB-KW"/>
</dbReference>
<gene>
    <name evidence="5" type="ORF">PMAYCL1PPCAC_19594</name>
    <name evidence="6" type="ORF">PMAYCL1PPCAC_33388</name>
</gene>
<evidence type="ECO:0000313" key="7">
    <source>
        <dbReference type="Proteomes" id="UP001328107"/>
    </source>
</evidence>
<evidence type="ECO:0000313" key="5">
    <source>
        <dbReference type="EMBL" id="GMR49399.1"/>
    </source>
</evidence>
<evidence type="ECO:0000256" key="1">
    <source>
        <dbReference type="ARBA" id="ARBA00022741"/>
    </source>
</evidence>
<dbReference type="EMBL" id="BTRK01000004">
    <property type="protein sequence ID" value="GMR49399.1"/>
    <property type="molecule type" value="Genomic_DNA"/>
</dbReference>
<protein>
    <recommendedName>
        <fullName evidence="8">DNA2/NAM7 helicase-like C-terminal domain-containing protein</fullName>
    </recommendedName>
</protein>
<reference evidence="6" key="2">
    <citation type="submission" date="2023-06" db="EMBL/GenBank/DDBJ databases">
        <title>Genome assembly of Pristionchus species.</title>
        <authorList>
            <person name="Yoshida K."/>
            <person name="Sommer R.J."/>
        </authorList>
    </citation>
    <scope>NUCLEOTIDE SEQUENCE</scope>
    <source>
        <strain evidence="6 7">RS5460</strain>
    </source>
</reference>
<accession>A0AAN5IE92</accession>
<evidence type="ECO:0000256" key="3">
    <source>
        <dbReference type="ARBA" id="ARBA00022806"/>
    </source>
</evidence>
<evidence type="ECO:0008006" key="8">
    <source>
        <dbReference type="Google" id="ProtNLM"/>
    </source>
</evidence>
<dbReference type="AlphaFoldDB" id="A0AAN5IE92"/>
<keyword evidence="2" id="KW-0378">Hydrolase</keyword>
<name>A0AAN5IE92_9BILA</name>